<dbReference type="Proteomes" id="UP000504882">
    <property type="component" value="Unassembled WGS sequence"/>
</dbReference>
<dbReference type="RefSeq" id="WP_133108721.1">
    <property type="nucleotide sequence ID" value="NZ_SMNA01000007.1"/>
</dbReference>
<feature type="region of interest" description="Disordered" evidence="1">
    <location>
        <begin position="82"/>
        <end position="111"/>
    </location>
</feature>
<evidence type="ECO:0000313" key="3">
    <source>
        <dbReference type="EMBL" id="TDE91687.1"/>
    </source>
</evidence>
<sequence length="244" mass="24237">MSTQTRGRSPRQRPAPAAGSSRSGRRSPSAKSQSTARPGPRRPSRGTYLRRRLVVLVLAAAVIGGIAFGVTRFLLPALTAGDPTPSASTDPADGTTPIEPSSGTPDEEALSNPVGCLPAAVGLTLTPAAASTAAGAGLGVAVEIVNTGQVQCLLDVGAGALTLDVYSGEDRVWSTTDCPAAAAALPVLLDSGAGESASYTWPGTRSAAGCPGGQPVAGAGTYRLVLGLTTDGGPVTTEQAFTVS</sequence>
<evidence type="ECO:0000313" key="4">
    <source>
        <dbReference type="Proteomes" id="UP000504882"/>
    </source>
</evidence>
<proteinExistence type="predicted"/>
<comment type="caution">
    <text evidence="3">The sequence shown here is derived from an EMBL/GenBank/DDBJ whole genome shotgun (WGS) entry which is preliminary data.</text>
</comment>
<reference evidence="3 4" key="1">
    <citation type="submission" date="2019-03" db="EMBL/GenBank/DDBJ databases">
        <title>Genomic features of bacteria from cold environments.</title>
        <authorList>
            <person name="Shen L."/>
        </authorList>
    </citation>
    <scope>NUCLEOTIDE SEQUENCE [LARGE SCALE GENOMIC DNA]</scope>
    <source>
        <strain evidence="4">T3246-1</strain>
    </source>
</reference>
<gene>
    <name evidence="3" type="ORF">EXU48_16275</name>
</gene>
<keyword evidence="2" id="KW-0812">Transmembrane</keyword>
<evidence type="ECO:0008006" key="5">
    <source>
        <dbReference type="Google" id="ProtNLM"/>
    </source>
</evidence>
<keyword evidence="4" id="KW-1185">Reference proteome</keyword>
<feature type="region of interest" description="Disordered" evidence="1">
    <location>
        <begin position="1"/>
        <end position="45"/>
    </location>
</feature>
<protein>
    <recommendedName>
        <fullName evidence="5">DUF4232 domain-containing protein</fullName>
    </recommendedName>
</protein>
<keyword evidence="2" id="KW-1133">Transmembrane helix</keyword>
<feature type="compositionally biased region" description="Low complexity" evidence="1">
    <location>
        <begin position="12"/>
        <end position="32"/>
    </location>
</feature>
<name>A0ABY2E1I6_9MICO</name>
<accession>A0ABY2E1I6</accession>
<evidence type="ECO:0000256" key="1">
    <source>
        <dbReference type="SAM" id="MobiDB-lite"/>
    </source>
</evidence>
<evidence type="ECO:0000256" key="2">
    <source>
        <dbReference type="SAM" id="Phobius"/>
    </source>
</evidence>
<organism evidence="3 4">
    <name type="scientific">Occultella glacieicola</name>
    <dbReference type="NCBI Taxonomy" id="2518684"/>
    <lineage>
        <taxon>Bacteria</taxon>
        <taxon>Bacillati</taxon>
        <taxon>Actinomycetota</taxon>
        <taxon>Actinomycetes</taxon>
        <taxon>Micrococcales</taxon>
        <taxon>Ruaniaceae</taxon>
        <taxon>Occultella</taxon>
    </lineage>
</organism>
<feature type="transmembrane region" description="Helical" evidence="2">
    <location>
        <begin position="53"/>
        <end position="75"/>
    </location>
</feature>
<keyword evidence="2" id="KW-0472">Membrane</keyword>
<dbReference type="EMBL" id="SMNA01000007">
    <property type="protein sequence ID" value="TDE91687.1"/>
    <property type="molecule type" value="Genomic_DNA"/>
</dbReference>